<comment type="caution">
    <text evidence="2">The sequence shown here is derived from an EMBL/GenBank/DDBJ whole genome shotgun (WGS) entry which is preliminary data.</text>
</comment>
<name>A0ABV1M8G6_9NEIS</name>
<evidence type="ECO:0000313" key="3">
    <source>
        <dbReference type="Proteomes" id="UP001433638"/>
    </source>
</evidence>
<accession>A0ABV1M8G6</accession>
<dbReference type="SUPFAM" id="SSF89069">
    <property type="entry name" value="N-terminal, cytoplasmic domain of anti-sigmaE factor RseA"/>
    <property type="match status" value="1"/>
</dbReference>
<dbReference type="Proteomes" id="UP001433638">
    <property type="component" value="Unassembled WGS sequence"/>
</dbReference>
<feature type="domain" description="Anti sigma-E protein RseA N-terminal" evidence="1">
    <location>
        <begin position="1"/>
        <end position="79"/>
    </location>
</feature>
<keyword evidence="3" id="KW-1185">Reference proteome</keyword>
<dbReference type="PANTHER" id="PTHR38104">
    <property type="match status" value="1"/>
</dbReference>
<evidence type="ECO:0000313" key="2">
    <source>
        <dbReference type="EMBL" id="MEQ6292487.1"/>
    </source>
</evidence>
<reference evidence="2" key="1">
    <citation type="submission" date="2024-06" db="EMBL/GenBank/DDBJ databases">
        <title>Genome sequence of Vogesella sp. MAHUQ-64.</title>
        <authorList>
            <person name="Huq M.A."/>
        </authorList>
    </citation>
    <scope>NUCLEOTIDE SEQUENCE</scope>
    <source>
        <strain evidence="2">MAHUQ-64</strain>
    </source>
</reference>
<dbReference type="InterPro" id="IPR005572">
    <property type="entry name" value="Anti-sigma_E_RseA_N"/>
</dbReference>
<dbReference type="Pfam" id="PF03872">
    <property type="entry name" value="RseA_N"/>
    <property type="match status" value="1"/>
</dbReference>
<evidence type="ECO:0000259" key="1">
    <source>
        <dbReference type="Pfam" id="PF03872"/>
    </source>
</evidence>
<dbReference type="Gene3D" id="1.10.10.880">
    <property type="entry name" value="Anti sigma-E protein RseA, N-terminal domain"/>
    <property type="match status" value="1"/>
</dbReference>
<dbReference type="InterPro" id="IPR052383">
    <property type="entry name" value="Anti-sigma-E_RseA-like"/>
</dbReference>
<dbReference type="InterPro" id="IPR036147">
    <property type="entry name" value="Anti-sigma_E_RseA_N_sf"/>
</dbReference>
<dbReference type="PANTHER" id="PTHR38104:SF1">
    <property type="entry name" value="ANTI-SIGMA-E FACTOR RSEA"/>
    <property type="match status" value="1"/>
</dbReference>
<proteinExistence type="predicted"/>
<dbReference type="RefSeq" id="WP_349590855.1">
    <property type="nucleotide sequence ID" value="NZ_JBEFLD010000011.1"/>
</dbReference>
<protein>
    <submittedName>
        <fullName evidence="2">Sigma-E factor negative regulatory protein</fullName>
    </submittedName>
</protein>
<dbReference type="EMBL" id="JBEFLD010000011">
    <property type="protein sequence ID" value="MEQ6292487.1"/>
    <property type="molecule type" value="Genomic_DNA"/>
</dbReference>
<sequence>MMKENLSALMDGELADEDAEPLIKRLAGDAELQTAWQEFHLIGDAMRGASLLSVDVRAEVSDRLAAEPTVLAPRPSQRRVGRPAARFAVAASVALAGVVGWYNWQSQPADAGLVAEAVPAPAALVQVAADGRQSYLDAHQDGALGEGLTRVGLTQPVAQGVR</sequence>
<gene>
    <name evidence="2" type="ORF">ABNW52_17885</name>
</gene>
<dbReference type="CDD" id="cd16328">
    <property type="entry name" value="RseA_N"/>
    <property type="match status" value="1"/>
</dbReference>
<organism evidence="2 3">
    <name type="scientific">Vogesella oryzagri</name>
    <dbReference type="NCBI Taxonomy" id="3160864"/>
    <lineage>
        <taxon>Bacteria</taxon>
        <taxon>Pseudomonadati</taxon>
        <taxon>Pseudomonadota</taxon>
        <taxon>Betaproteobacteria</taxon>
        <taxon>Neisseriales</taxon>
        <taxon>Chromobacteriaceae</taxon>
        <taxon>Vogesella</taxon>
    </lineage>
</organism>